<evidence type="ECO:0000313" key="1">
    <source>
        <dbReference type="EMBL" id="KAI8004567.1"/>
    </source>
</evidence>
<gene>
    <name evidence="1" type="ORF">LOK49_LG08G02726</name>
</gene>
<protein>
    <submittedName>
        <fullName evidence="1">BTB/POZ domain-containing protein</fullName>
    </submittedName>
</protein>
<name>A0ACC0GVK5_9ERIC</name>
<proteinExistence type="predicted"/>
<keyword evidence="2" id="KW-1185">Reference proteome</keyword>
<comment type="caution">
    <text evidence="1">The sequence shown here is derived from an EMBL/GenBank/DDBJ whole genome shotgun (WGS) entry which is preliminary data.</text>
</comment>
<evidence type="ECO:0000313" key="2">
    <source>
        <dbReference type="Proteomes" id="UP001060215"/>
    </source>
</evidence>
<sequence>MGIQKDRVKFNVGGKFFETTSTTLANAGRNSFFGAMFDHQWNLQTLNSDEFFIDRNPDCFAILLDLLRTGELYIPSHIPEKLLYRLLDHVRTAKRGQFNGNRLLSRGPKQRKPPGTARQSVLARTAVLCGSWWYGPCL</sequence>
<dbReference type="Proteomes" id="UP001060215">
    <property type="component" value="Chromosome 9"/>
</dbReference>
<dbReference type="EMBL" id="CM045766">
    <property type="protein sequence ID" value="KAI8004567.1"/>
    <property type="molecule type" value="Genomic_DNA"/>
</dbReference>
<accession>A0ACC0GVK5</accession>
<reference evidence="1 2" key="1">
    <citation type="journal article" date="2022" name="Plant J.">
        <title>Chromosome-level genome of Camellia lanceoleosa provides a valuable resource for understanding genome evolution and self-incompatibility.</title>
        <authorList>
            <person name="Gong W."/>
            <person name="Xiao S."/>
            <person name="Wang L."/>
            <person name="Liao Z."/>
            <person name="Chang Y."/>
            <person name="Mo W."/>
            <person name="Hu G."/>
            <person name="Li W."/>
            <person name="Zhao G."/>
            <person name="Zhu H."/>
            <person name="Hu X."/>
            <person name="Ji K."/>
            <person name="Xiang X."/>
            <person name="Song Q."/>
            <person name="Yuan D."/>
            <person name="Jin S."/>
            <person name="Zhang L."/>
        </authorList>
    </citation>
    <scope>NUCLEOTIDE SEQUENCE [LARGE SCALE GENOMIC DNA]</scope>
    <source>
        <strain evidence="1">SQ_2022a</strain>
    </source>
</reference>
<organism evidence="1 2">
    <name type="scientific">Camellia lanceoleosa</name>
    <dbReference type="NCBI Taxonomy" id="1840588"/>
    <lineage>
        <taxon>Eukaryota</taxon>
        <taxon>Viridiplantae</taxon>
        <taxon>Streptophyta</taxon>
        <taxon>Embryophyta</taxon>
        <taxon>Tracheophyta</taxon>
        <taxon>Spermatophyta</taxon>
        <taxon>Magnoliopsida</taxon>
        <taxon>eudicotyledons</taxon>
        <taxon>Gunneridae</taxon>
        <taxon>Pentapetalae</taxon>
        <taxon>asterids</taxon>
        <taxon>Ericales</taxon>
        <taxon>Theaceae</taxon>
        <taxon>Camellia</taxon>
    </lineage>
</organism>